<evidence type="ECO:0000256" key="8">
    <source>
        <dbReference type="ARBA" id="ARBA00022859"/>
    </source>
</evidence>
<keyword evidence="8" id="KW-0391">Immunity</keyword>
<evidence type="ECO:0000256" key="6">
    <source>
        <dbReference type="ARBA" id="ARBA00022729"/>
    </source>
</evidence>
<dbReference type="SUPFAM" id="SSF52200">
    <property type="entry name" value="Toll/Interleukin receptor TIR domain"/>
    <property type="match status" value="1"/>
</dbReference>
<evidence type="ECO:0000256" key="4">
    <source>
        <dbReference type="ARBA" id="ARBA00022614"/>
    </source>
</evidence>
<sequence>MALLKNLYRYTVLIITLFLLVDAKCTYSRREKQLNVTCRKESHFPADIPPNAYSIVLDECKIRTLQKSDVKRFTELRIFHIAGNRLRTIDVDVFSDNRKLEVLDISRNSQIKSNVTKTLVCNLAKMNRQMRELYLSVLKIDKSDISNIIRCLENMQLTVLDLSSATNGPLNDYTFSRMTTLQVLKLGSIYPVNLRALYNLTLLNTLRLSDTKLNDIPSFYDEDTNTTLLPGLRVLYLDSNYIQTLPNRTVGLDNLEFISMRSNRLRRISSTDMSRLSTKLNTMFLNINKNIRIEQCSFSTSVVKLELRNCRIMFSRKVRYIFSNLTKMTGLSLSKNYFDQSSDVLGMLFRGLTNLTHLSLEDCSIKRIPDTTFKGLHNLVMLTLSGNRISILNANFFNDLRSLQSLNLAGNKLTTVQKDVIALFPPSLNVFDFSGNPFVCTCDLLWFMQLFRNDRFKFLKNGTNDAYKCYNPPEMQGRNLTSFNITKADCTHLSFGIKLTIILSSVTSVVAILTFAVYRFRWYIGYGYFLLRAKRREARERSDQNQYAYDAFVAYNKSDLTWIQDKLLPLLEENERMRLCVHDRDWLCGRDVIDNIVQSIESSRKTLLVVSNAFAASQWCQLEMTLAQHRLLAEDRNALVLVLLEGIERRNLTPRLILQMRQQTYLEWTDDPVGQKIFWKKLLRSLKKPSSSILHSSPKCNQTARDDGPKDEPIETSSGDETRP</sequence>
<keyword evidence="17" id="KW-1185">Reference proteome</keyword>
<evidence type="ECO:0000256" key="1">
    <source>
        <dbReference type="ARBA" id="ARBA00004479"/>
    </source>
</evidence>
<dbReference type="SMART" id="SM00369">
    <property type="entry name" value="LRR_TYP"/>
    <property type="match status" value="7"/>
</dbReference>
<evidence type="ECO:0000256" key="10">
    <source>
        <dbReference type="ARBA" id="ARBA00023136"/>
    </source>
</evidence>
<organism evidence="16 17">
    <name type="scientific">Paralvinella palmiformis</name>
    <dbReference type="NCBI Taxonomy" id="53620"/>
    <lineage>
        <taxon>Eukaryota</taxon>
        <taxon>Metazoa</taxon>
        <taxon>Spiralia</taxon>
        <taxon>Lophotrochozoa</taxon>
        <taxon>Annelida</taxon>
        <taxon>Polychaeta</taxon>
        <taxon>Sedentaria</taxon>
        <taxon>Canalipalpata</taxon>
        <taxon>Terebellida</taxon>
        <taxon>Terebelliformia</taxon>
        <taxon>Alvinellidae</taxon>
        <taxon>Paralvinella</taxon>
    </lineage>
</organism>
<feature type="region of interest" description="Disordered" evidence="13">
    <location>
        <begin position="688"/>
        <end position="724"/>
    </location>
</feature>
<comment type="subcellular location">
    <subcellularLocation>
        <location evidence="1">Membrane</location>
        <topology evidence="1">Single-pass type I membrane protein</topology>
    </subcellularLocation>
</comment>
<dbReference type="PRINTS" id="PR01537">
    <property type="entry name" value="INTRLKN1R1F"/>
</dbReference>
<dbReference type="GO" id="GO:0005886">
    <property type="term" value="C:plasma membrane"/>
    <property type="evidence" value="ECO:0007669"/>
    <property type="project" value="TreeGrafter"/>
</dbReference>
<accession>A0AAD9ITD3</accession>
<protein>
    <recommendedName>
        <fullName evidence="15">TIR domain-containing protein</fullName>
    </recommendedName>
</protein>
<evidence type="ECO:0000256" key="3">
    <source>
        <dbReference type="ARBA" id="ARBA00022588"/>
    </source>
</evidence>
<dbReference type="PANTHER" id="PTHR24365:SF530">
    <property type="entry name" value="MSTPROX-RELATED"/>
    <property type="match status" value="1"/>
</dbReference>
<dbReference type="EMBL" id="JAODUP010001651">
    <property type="protein sequence ID" value="KAK2139700.1"/>
    <property type="molecule type" value="Genomic_DNA"/>
</dbReference>
<evidence type="ECO:0000256" key="12">
    <source>
        <dbReference type="ARBA" id="ARBA00023180"/>
    </source>
</evidence>
<dbReference type="AlphaFoldDB" id="A0AAD9ITD3"/>
<keyword evidence="9" id="KW-1133">Transmembrane helix</keyword>
<dbReference type="FunFam" id="3.40.50.10140:FF:000001">
    <property type="entry name" value="Toll-like receptor 2"/>
    <property type="match status" value="1"/>
</dbReference>
<feature type="signal peptide" evidence="14">
    <location>
        <begin position="1"/>
        <end position="23"/>
    </location>
</feature>
<gene>
    <name evidence="16" type="ORF">LSH36_1651g00016</name>
</gene>
<evidence type="ECO:0000256" key="9">
    <source>
        <dbReference type="ARBA" id="ARBA00022989"/>
    </source>
</evidence>
<name>A0AAD9ITD3_9ANNE</name>
<dbReference type="InterPro" id="IPR003591">
    <property type="entry name" value="Leu-rich_rpt_typical-subtyp"/>
</dbReference>
<reference evidence="16" key="1">
    <citation type="journal article" date="2023" name="Mol. Biol. Evol.">
        <title>Third-Generation Sequencing Reveals the Adaptive Role of the Epigenome in Three Deep-Sea Polychaetes.</title>
        <authorList>
            <person name="Perez M."/>
            <person name="Aroh O."/>
            <person name="Sun Y."/>
            <person name="Lan Y."/>
            <person name="Juniper S.K."/>
            <person name="Young C.R."/>
            <person name="Angers B."/>
            <person name="Qian P.Y."/>
        </authorList>
    </citation>
    <scope>NUCLEOTIDE SEQUENCE</scope>
    <source>
        <strain evidence="16">P08H-3</strain>
    </source>
</reference>
<keyword evidence="11" id="KW-0675">Receptor</keyword>
<dbReference type="SMART" id="SM00255">
    <property type="entry name" value="TIR"/>
    <property type="match status" value="1"/>
</dbReference>
<dbReference type="Gene3D" id="3.80.10.10">
    <property type="entry name" value="Ribonuclease Inhibitor"/>
    <property type="match status" value="2"/>
</dbReference>
<dbReference type="Gene3D" id="3.40.50.10140">
    <property type="entry name" value="Toll/interleukin-1 receptor homology (TIR) domain"/>
    <property type="match status" value="1"/>
</dbReference>
<dbReference type="InterPro" id="IPR035897">
    <property type="entry name" value="Toll_tir_struct_dom_sf"/>
</dbReference>
<keyword evidence="4" id="KW-0433">Leucine-rich repeat</keyword>
<evidence type="ECO:0000256" key="2">
    <source>
        <dbReference type="ARBA" id="ARBA00009634"/>
    </source>
</evidence>
<dbReference type="SUPFAM" id="SSF52058">
    <property type="entry name" value="L domain-like"/>
    <property type="match status" value="1"/>
</dbReference>
<feature type="compositionally biased region" description="Polar residues" evidence="13">
    <location>
        <begin position="715"/>
        <end position="724"/>
    </location>
</feature>
<feature type="chain" id="PRO_5042120222" description="TIR domain-containing protein" evidence="14">
    <location>
        <begin position="24"/>
        <end position="724"/>
    </location>
</feature>
<dbReference type="PIRSF" id="PIRSF037595">
    <property type="entry name" value="Toll-like_receptor"/>
    <property type="match status" value="1"/>
</dbReference>
<keyword evidence="6 14" id="KW-0732">Signal</keyword>
<dbReference type="SMART" id="SM00082">
    <property type="entry name" value="LRRCT"/>
    <property type="match status" value="1"/>
</dbReference>
<keyword evidence="3" id="KW-0399">Innate immunity</keyword>
<dbReference type="InterPro" id="IPR001611">
    <property type="entry name" value="Leu-rich_rpt"/>
</dbReference>
<dbReference type="GO" id="GO:0002224">
    <property type="term" value="P:toll-like receptor signaling pathway"/>
    <property type="evidence" value="ECO:0007669"/>
    <property type="project" value="InterPro"/>
</dbReference>
<dbReference type="InterPro" id="IPR000157">
    <property type="entry name" value="TIR_dom"/>
</dbReference>
<proteinExistence type="inferred from homology"/>
<dbReference type="PANTHER" id="PTHR24365">
    <property type="entry name" value="TOLL-LIKE RECEPTOR"/>
    <property type="match status" value="1"/>
</dbReference>
<evidence type="ECO:0000256" key="7">
    <source>
        <dbReference type="ARBA" id="ARBA00022737"/>
    </source>
</evidence>
<evidence type="ECO:0000313" key="17">
    <source>
        <dbReference type="Proteomes" id="UP001208570"/>
    </source>
</evidence>
<feature type="domain" description="TIR" evidence="15">
    <location>
        <begin position="547"/>
        <end position="686"/>
    </location>
</feature>
<comment type="similarity">
    <text evidence="2">Belongs to the Toll-like receptor family.</text>
</comment>
<dbReference type="Pfam" id="PF13855">
    <property type="entry name" value="LRR_8"/>
    <property type="match status" value="1"/>
</dbReference>
<dbReference type="GO" id="GO:0004888">
    <property type="term" value="F:transmembrane signaling receptor activity"/>
    <property type="evidence" value="ECO:0007669"/>
    <property type="project" value="InterPro"/>
</dbReference>
<dbReference type="InterPro" id="IPR000483">
    <property type="entry name" value="Cys-rich_flank_reg_C"/>
</dbReference>
<dbReference type="Pfam" id="PF01582">
    <property type="entry name" value="TIR"/>
    <property type="match status" value="1"/>
</dbReference>
<dbReference type="GO" id="GO:0045087">
    <property type="term" value="P:innate immune response"/>
    <property type="evidence" value="ECO:0007669"/>
    <property type="project" value="UniProtKB-KW"/>
</dbReference>
<keyword evidence="10" id="KW-0472">Membrane</keyword>
<evidence type="ECO:0000259" key="15">
    <source>
        <dbReference type="PROSITE" id="PS50104"/>
    </source>
</evidence>
<dbReference type="PROSITE" id="PS50104">
    <property type="entry name" value="TIR"/>
    <property type="match status" value="1"/>
</dbReference>
<keyword evidence="7" id="KW-0677">Repeat</keyword>
<keyword evidence="5" id="KW-0812">Transmembrane</keyword>
<feature type="compositionally biased region" description="Basic and acidic residues" evidence="13">
    <location>
        <begin position="704"/>
        <end position="713"/>
    </location>
</feature>
<dbReference type="Proteomes" id="UP001208570">
    <property type="component" value="Unassembled WGS sequence"/>
</dbReference>
<evidence type="ECO:0000256" key="14">
    <source>
        <dbReference type="SAM" id="SignalP"/>
    </source>
</evidence>
<dbReference type="InterPro" id="IPR017241">
    <property type="entry name" value="Toll-like_receptor"/>
</dbReference>
<evidence type="ECO:0000256" key="11">
    <source>
        <dbReference type="ARBA" id="ARBA00023170"/>
    </source>
</evidence>
<evidence type="ECO:0000313" key="16">
    <source>
        <dbReference type="EMBL" id="KAK2139700.1"/>
    </source>
</evidence>
<dbReference type="InterPro" id="IPR032675">
    <property type="entry name" value="LRR_dom_sf"/>
</dbReference>
<evidence type="ECO:0000256" key="5">
    <source>
        <dbReference type="ARBA" id="ARBA00022692"/>
    </source>
</evidence>
<evidence type="ECO:0000256" key="13">
    <source>
        <dbReference type="SAM" id="MobiDB-lite"/>
    </source>
</evidence>
<keyword evidence="12" id="KW-0325">Glycoprotein</keyword>
<comment type="caution">
    <text evidence="16">The sequence shown here is derived from an EMBL/GenBank/DDBJ whole genome shotgun (WGS) entry which is preliminary data.</text>
</comment>